<dbReference type="GO" id="GO:0015977">
    <property type="term" value="P:carbon fixation"/>
    <property type="evidence" value="ECO:0007669"/>
    <property type="project" value="InterPro"/>
</dbReference>
<dbReference type="OrthoDB" id="1674608at2759"/>
<dbReference type="GO" id="GO:0008964">
    <property type="term" value="F:phosphoenolpyruvate carboxylase activity"/>
    <property type="evidence" value="ECO:0007669"/>
    <property type="project" value="InterPro"/>
</dbReference>
<dbReference type="InterPro" id="IPR015813">
    <property type="entry name" value="Pyrv/PenolPyrv_kinase-like_dom"/>
</dbReference>
<evidence type="ECO:0000313" key="1">
    <source>
        <dbReference type="EMBL" id="KAJ8445957.1"/>
    </source>
</evidence>
<sequence length="404" mass="45056">MQDDDIIAKAKDRVAKEKAEAMEQKDIDLPILSKRKKLGQTKMMLLSEIVGRTEPVNVQELYMHGAEYERTHDSKKLEELGNIIASLDASHLVAVAKSFTHMLNLANLPIDVQMAHPTRITNLKKGALIQGAFRTDEIQRVQPTPQDEMRGVMNYIHETIWKGVPKFLHRIDTALKNIGINEHVPYNAPLIWFSSWMGGDQDGNPRVTGEVTKDVCLLARMVAATANLYFSQIDDLMFELKNKRPLFGANIPKTEEIAEVLGIFHVILDLPPDSLGHTLSQWLLPLQMCLLLSFSNVNAILRIHEGRGGGPTHLTLLSQPPNTINGSLRVTVQGEVIEQAFAEEHLCFKTLERYITATLVHGMHPAISPLSEWHALLDQIAVVAIKDTTPLFLKSPNLSSTSAL</sequence>
<evidence type="ECO:0000313" key="2">
    <source>
        <dbReference type="Proteomes" id="UP001153076"/>
    </source>
</evidence>
<dbReference type="GO" id="GO:0048366">
    <property type="term" value="P:leaf development"/>
    <property type="evidence" value="ECO:0007669"/>
    <property type="project" value="TreeGrafter"/>
</dbReference>
<protein>
    <recommendedName>
        <fullName evidence="3">Phosphoenolpyruvate carboxylase</fullName>
    </recommendedName>
</protein>
<dbReference type="Pfam" id="PF00311">
    <property type="entry name" value="PEPcase"/>
    <property type="match status" value="2"/>
</dbReference>
<gene>
    <name evidence="1" type="ORF">Cgig2_001275</name>
</gene>
<comment type="caution">
    <text evidence="1">The sequence shown here is derived from an EMBL/GenBank/DDBJ whole genome shotgun (WGS) entry which is preliminary data.</text>
</comment>
<dbReference type="InterPro" id="IPR021135">
    <property type="entry name" value="PEP_COase"/>
</dbReference>
<dbReference type="SUPFAM" id="SSF51621">
    <property type="entry name" value="Phosphoenolpyruvate/pyruvate domain"/>
    <property type="match status" value="1"/>
</dbReference>
<dbReference type="AlphaFoldDB" id="A0A9Q1KMF8"/>
<dbReference type="PANTHER" id="PTHR30523:SF33">
    <property type="entry name" value="PHOSPHOENOLPYRUVATE CARBOXYLASE 3"/>
    <property type="match status" value="1"/>
</dbReference>
<dbReference type="GO" id="GO:0048046">
    <property type="term" value="C:apoplast"/>
    <property type="evidence" value="ECO:0007669"/>
    <property type="project" value="TreeGrafter"/>
</dbReference>
<dbReference type="GO" id="GO:0009507">
    <property type="term" value="C:chloroplast"/>
    <property type="evidence" value="ECO:0007669"/>
    <property type="project" value="TreeGrafter"/>
</dbReference>
<accession>A0A9Q1KMF8</accession>
<reference evidence="1" key="1">
    <citation type="submission" date="2022-04" db="EMBL/GenBank/DDBJ databases">
        <title>Carnegiea gigantea Genome sequencing and assembly v2.</title>
        <authorList>
            <person name="Copetti D."/>
            <person name="Sanderson M.J."/>
            <person name="Burquez A."/>
            <person name="Wojciechowski M.F."/>
        </authorList>
    </citation>
    <scope>NUCLEOTIDE SEQUENCE</scope>
    <source>
        <strain evidence="1">SGP5-SGP5p</strain>
        <tissue evidence="1">Aerial part</tissue>
    </source>
</reference>
<proteinExistence type="predicted"/>
<dbReference type="PANTHER" id="PTHR30523">
    <property type="entry name" value="PHOSPHOENOLPYRUVATE CARBOXYLASE"/>
    <property type="match status" value="1"/>
</dbReference>
<dbReference type="EMBL" id="JAKOGI010000066">
    <property type="protein sequence ID" value="KAJ8445957.1"/>
    <property type="molecule type" value="Genomic_DNA"/>
</dbReference>
<evidence type="ECO:0008006" key="3">
    <source>
        <dbReference type="Google" id="ProtNLM"/>
    </source>
</evidence>
<name>A0A9Q1KMF8_9CARY</name>
<dbReference type="Proteomes" id="UP001153076">
    <property type="component" value="Unassembled WGS sequence"/>
</dbReference>
<dbReference type="GO" id="GO:0006099">
    <property type="term" value="P:tricarboxylic acid cycle"/>
    <property type="evidence" value="ECO:0007669"/>
    <property type="project" value="InterPro"/>
</dbReference>
<dbReference type="GO" id="GO:0005829">
    <property type="term" value="C:cytosol"/>
    <property type="evidence" value="ECO:0007669"/>
    <property type="project" value="TreeGrafter"/>
</dbReference>
<organism evidence="1 2">
    <name type="scientific">Carnegiea gigantea</name>
    <dbReference type="NCBI Taxonomy" id="171969"/>
    <lineage>
        <taxon>Eukaryota</taxon>
        <taxon>Viridiplantae</taxon>
        <taxon>Streptophyta</taxon>
        <taxon>Embryophyta</taxon>
        <taxon>Tracheophyta</taxon>
        <taxon>Spermatophyta</taxon>
        <taxon>Magnoliopsida</taxon>
        <taxon>eudicotyledons</taxon>
        <taxon>Gunneridae</taxon>
        <taxon>Pentapetalae</taxon>
        <taxon>Caryophyllales</taxon>
        <taxon>Cactineae</taxon>
        <taxon>Cactaceae</taxon>
        <taxon>Cactoideae</taxon>
        <taxon>Echinocereeae</taxon>
        <taxon>Carnegiea</taxon>
    </lineage>
</organism>
<keyword evidence="2" id="KW-1185">Reference proteome</keyword>